<reference evidence="5 6" key="1">
    <citation type="submission" date="2019-03" db="EMBL/GenBank/DDBJ databases">
        <title>Genomic Encyclopedia of Type Strains, Phase IV (KMG-IV): sequencing the most valuable type-strain genomes for metagenomic binning, comparative biology and taxonomic classification.</title>
        <authorList>
            <person name="Goeker M."/>
        </authorList>
    </citation>
    <scope>NUCLEOTIDE SEQUENCE [LARGE SCALE GENOMIC DNA]</scope>
    <source>
        <strain evidence="5 6">DSM 45934</strain>
    </source>
</reference>
<dbReference type="SUPFAM" id="SSF46785">
    <property type="entry name" value="Winged helix' DNA-binding domain"/>
    <property type="match status" value="1"/>
</dbReference>
<dbReference type="PROSITE" id="PS50949">
    <property type="entry name" value="HTH_GNTR"/>
    <property type="match status" value="1"/>
</dbReference>
<dbReference type="CDD" id="cd07377">
    <property type="entry name" value="WHTH_GntR"/>
    <property type="match status" value="1"/>
</dbReference>
<keyword evidence="3" id="KW-0804">Transcription</keyword>
<evidence type="ECO:0000256" key="1">
    <source>
        <dbReference type="ARBA" id="ARBA00023015"/>
    </source>
</evidence>
<keyword evidence="2 5" id="KW-0238">DNA-binding</keyword>
<dbReference type="Pfam" id="PF00392">
    <property type="entry name" value="GntR"/>
    <property type="match status" value="1"/>
</dbReference>
<dbReference type="InterPro" id="IPR036388">
    <property type="entry name" value="WH-like_DNA-bd_sf"/>
</dbReference>
<gene>
    <name evidence="5" type="ORF">EV192_107315</name>
</gene>
<proteinExistence type="predicted"/>
<dbReference type="Gene3D" id="1.10.10.10">
    <property type="entry name" value="Winged helix-like DNA-binding domain superfamily/Winged helix DNA-binding domain"/>
    <property type="match status" value="1"/>
</dbReference>
<protein>
    <submittedName>
        <fullName evidence="5">DNA-binding GntR family transcriptional regulator</fullName>
    </submittedName>
</protein>
<dbReference type="AlphaFoldDB" id="A0A4R2JCW9"/>
<evidence type="ECO:0000256" key="3">
    <source>
        <dbReference type="ARBA" id="ARBA00023163"/>
    </source>
</evidence>
<dbReference type="InterPro" id="IPR011711">
    <property type="entry name" value="GntR_C"/>
</dbReference>
<dbReference type="SMART" id="SM00345">
    <property type="entry name" value="HTH_GNTR"/>
    <property type="match status" value="1"/>
</dbReference>
<dbReference type="Pfam" id="PF07729">
    <property type="entry name" value="FCD"/>
    <property type="match status" value="1"/>
</dbReference>
<accession>A0A4R2JCW9</accession>
<dbReference type="GO" id="GO:0003677">
    <property type="term" value="F:DNA binding"/>
    <property type="evidence" value="ECO:0007669"/>
    <property type="project" value="UniProtKB-KW"/>
</dbReference>
<dbReference type="SUPFAM" id="SSF48008">
    <property type="entry name" value="GntR ligand-binding domain-like"/>
    <property type="match status" value="1"/>
</dbReference>
<dbReference type="Proteomes" id="UP000295680">
    <property type="component" value="Unassembled WGS sequence"/>
</dbReference>
<dbReference type="SMART" id="SM00895">
    <property type="entry name" value="FCD"/>
    <property type="match status" value="1"/>
</dbReference>
<comment type="caution">
    <text evidence="5">The sequence shown here is derived from an EMBL/GenBank/DDBJ whole genome shotgun (WGS) entry which is preliminary data.</text>
</comment>
<evidence type="ECO:0000256" key="2">
    <source>
        <dbReference type="ARBA" id="ARBA00023125"/>
    </source>
</evidence>
<dbReference type="PANTHER" id="PTHR43537:SF45">
    <property type="entry name" value="GNTR FAMILY REGULATORY PROTEIN"/>
    <property type="match status" value="1"/>
</dbReference>
<dbReference type="InterPro" id="IPR000524">
    <property type="entry name" value="Tscrpt_reg_HTH_GntR"/>
</dbReference>
<dbReference type="Gene3D" id="1.20.120.530">
    <property type="entry name" value="GntR ligand-binding domain-like"/>
    <property type="match status" value="1"/>
</dbReference>
<name>A0A4R2JCW9_9PSEU</name>
<evidence type="ECO:0000313" key="6">
    <source>
        <dbReference type="Proteomes" id="UP000295680"/>
    </source>
</evidence>
<keyword evidence="1" id="KW-0805">Transcription regulation</keyword>
<organism evidence="5 6">
    <name type="scientific">Actinocrispum wychmicini</name>
    <dbReference type="NCBI Taxonomy" id="1213861"/>
    <lineage>
        <taxon>Bacteria</taxon>
        <taxon>Bacillati</taxon>
        <taxon>Actinomycetota</taxon>
        <taxon>Actinomycetes</taxon>
        <taxon>Pseudonocardiales</taxon>
        <taxon>Pseudonocardiaceae</taxon>
        <taxon>Actinocrispum</taxon>
    </lineage>
</organism>
<dbReference type="PRINTS" id="PR00035">
    <property type="entry name" value="HTHGNTR"/>
</dbReference>
<sequence length="228" mass="25818">MFDILRAAIISLELAPGRALSENELATRYGVSRTPIRSALIRLADEGLVEIVPQLGTFVARIDVREVREAQFVREALERASLRHAVRRATEADHLGLQRLLAEQREAAAVGDLRRWFRLDEDLHRTLLEVAGHPRTWAVVQSVKVHMDRVRMLSLPEPAVLDDLLSQHVAIVDAVVRGRPAEADTVMAKHLRRVLDHLDGFAVRFPDYFAEEDDSPIRRHRASRRVSG</sequence>
<keyword evidence="6" id="KW-1185">Reference proteome</keyword>
<feature type="domain" description="HTH gntR-type" evidence="4">
    <location>
        <begin position="1"/>
        <end position="62"/>
    </location>
</feature>
<dbReference type="InterPro" id="IPR008920">
    <property type="entry name" value="TF_FadR/GntR_C"/>
</dbReference>
<dbReference type="PANTHER" id="PTHR43537">
    <property type="entry name" value="TRANSCRIPTIONAL REGULATOR, GNTR FAMILY"/>
    <property type="match status" value="1"/>
</dbReference>
<evidence type="ECO:0000313" key="5">
    <source>
        <dbReference type="EMBL" id="TCO55892.1"/>
    </source>
</evidence>
<dbReference type="InterPro" id="IPR036390">
    <property type="entry name" value="WH_DNA-bd_sf"/>
</dbReference>
<dbReference type="GO" id="GO:0003700">
    <property type="term" value="F:DNA-binding transcription factor activity"/>
    <property type="evidence" value="ECO:0007669"/>
    <property type="project" value="InterPro"/>
</dbReference>
<evidence type="ECO:0000259" key="4">
    <source>
        <dbReference type="PROSITE" id="PS50949"/>
    </source>
</evidence>
<dbReference type="EMBL" id="SLWS01000007">
    <property type="protein sequence ID" value="TCO55892.1"/>
    <property type="molecule type" value="Genomic_DNA"/>
</dbReference>